<keyword evidence="3 5" id="KW-0853">WD repeat</keyword>
<dbReference type="InterPro" id="IPR020472">
    <property type="entry name" value="WD40_PAC1"/>
</dbReference>
<dbReference type="OMA" id="DKCIYYW"/>
<dbReference type="AlphaFoldDB" id="A0A0D2PEN2"/>
<dbReference type="Pfam" id="PF08324">
    <property type="entry name" value="PUL"/>
    <property type="match status" value="1"/>
</dbReference>
<sequence length="813" mass="87889">MPYKLSATLKSHTSDVRAVCSPTNELILSASRDSTAISWQRSQKDPRFTAEVVLRAGSRYINSVAYIPPAPDAPKGYAVTAGQESVINVFNLATPKDDPDFCLLGHLDNVCTLDVTPGGTIISGSWDKTAKVWKNFNLAYDLKGHQQSVWAVLGVDEDQFLTGSADKTIKLWQQHKLIQTFNGHTDAVRGLALLPDIGFASCANDSEIRVWTFGGDAIYTLSGHTSYVYSISVLPSGDIVSAGEDRTVRVWKDGECSQTIVHPAVSVWAVSTMPNGDIVSGCSDGIVRVFSETEASWASSEALKEYDAQVAAQALPSQQVGDVKKSDLPGLEALNTPGKKSGEVKMIKNGDLVEAHQWDNANHAWQKIGDVVDAVGSGRRQLYNGKEYDYVFDVDIQDGVPPLKLPYNVSENPYNAAQTFLQTNDLPLTYLDEVVKFIEKGTSGVSLGGGGEDYVDPFTGASRYRAAPAAPSGGASQYADPFTGGSRYVAPPPQGSEPSTQSYQDPFTGASRYSGPAPAAQSAPLMPKILPVSKVVTFKQANVAAMQGKLFQFDDALRHEISTSSLALYPNEIKSLEEAFEYLTLVTSTPPIDPHAPLSPAHVDAIISVFERWPSSQRFPVIDLSRLLVGFAPEVFSAPGVLERFSDALFNAAEWSSSWTAPLVKSRETNILLLLRTLGNAFHDDKQTDAAWLGRILETLAQAPYNALNKTQRVALATILFNVSCQGLRFPLDLTLRDQTVALINKILESETTDAEAVYRALVALGNVALSATTTKPLSAAQTTEIAQCLRSLPNTFPDSRVKNVCTEISGLI</sequence>
<dbReference type="PROSITE" id="PS50082">
    <property type="entry name" value="WD_REPEATS_2"/>
    <property type="match status" value="4"/>
</dbReference>
<gene>
    <name evidence="9" type="ORF">HYPSUDRAFT_35572</name>
</gene>
<dbReference type="Proteomes" id="UP000054270">
    <property type="component" value="Unassembled WGS sequence"/>
</dbReference>
<dbReference type="OrthoDB" id="10265988at2759"/>
<dbReference type="CDD" id="cd00200">
    <property type="entry name" value="WD40"/>
    <property type="match status" value="1"/>
</dbReference>
<feature type="repeat" description="WD" evidence="5">
    <location>
        <begin position="181"/>
        <end position="211"/>
    </location>
</feature>
<feature type="repeat" description="WD" evidence="5">
    <location>
        <begin position="103"/>
        <end position="134"/>
    </location>
</feature>
<evidence type="ECO:0000256" key="1">
    <source>
        <dbReference type="ARBA" id="ARBA00004496"/>
    </source>
</evidence>
<evidence type="ECO:0008006" key="11">
    <source>
        <dbReference type="Google" id="ProtNLM"/>
    </source>
</evidence>
<keyword evidence="2" id="KW-0963">Cytoplasm</keyword>
<dbReference type="InterPro" id="IPR013535">
    <property type="entry name" value="PUL_dom"/>
</dbReference>
<feature type="domain" description="PFU" evidence="7">
    <location>
        <begin position="357"/>
        <end position="452"/>
    </location>
</feature>
<feature type="compositionally biased region" description="Polar residues" evidence="6">
    <location>
        <begin position="496"/>
        <end position="505"/>
    </location>
</feature>
<dbReference type="SMART" id="SM00320">
    <property type="entry name" value="WD40"/>
    <property type="match status" value="7"/>
</dbReference>
<evidence type="ECO:0000313" key="10">
    <source>
        <dbReference type="Proteomes" id="UP000054270"/>
    </source>
</evidence>
<feature type="domain" description="PUL" evidence="8">
    <location>
        <begin position="528"/>
        <end position="812"/>
    </location>
</feature>
<dbReference type="InterPro" id="IPR015943">
    <property type="entry name" value="WD40/YVTN_repeat-like_dom_sf"/>
</dbReference>
<feature type="compositionally biased region" description="Low complexity" evidence="6">
    <location>
        <begin position="466"/>
        <end position="479"/>
    </location>
</feature>
<dbReference type="Pfam" id="PF00400">
    <property type="entry name" value="WD40"/>
    <property type="match status" value="6"/>
</dbReference>
<comment type="subcellular location">
    <subcellularLocation>
        <location evidence="1">Cytoplasm</location>
    </subcellularLocation>
</comment>
<dbReference type="GO" id="GO:0005737">
    <property type="term" value="C:cytoplasm"/>
    <property type="evidence" value="ECO:0007669"/>
    <property type="project" value="UniProtKB-SubCell"/>
</dbReference>
<dbReference type="PROSITE" id="PS51396">
    <property type="entry name" value="PUL"/>
    <property type="match status" value="1"/>
</dbReference>
<dbReference type="InterPro" id="IPR011989">
    <property type="entry name" value="ARM-like"/>
</dbReference>
<name>A0A0D2PEN2_HYPSF</name>
<dbReference type="GO" id="GO:0043161">
    <property type="term" value="P:proteasome-mediated ubiquitin-dependent protein catabolic process"/>
    <property type="evidence" value="ECO:0007669"/>
    <property type="project" value="TreeGrafter"/>
</dbReference>
<dbReference type="InterPro" id="IPR036322">
    <property type="entry name" value="WD40_repeat_dom_sf"/>
</dbReference>
<dbReference type="SUPFAM" id="SSF50978">
    <property type="entry name" value="WD40 repeat-like"/>
    <property type="match status" value="1"/>
</dbReference>
<evidence type="ECO:0000256" key="4">
    <source>
        <dbReference type="ARBA" id="ARBA00022737"/>
    </source>
</evidence>
<protein>
    <recommendedName>
        <fullName evidence="11">Phospholipase A-2-activating protein</fullName>
    </recommendedName>
</protein>
<accession>A0A0D2PEN2</accession>
<dbReference type="GO" id="GO:0005634">
    <property type="term" value="C:nucleus"/>
    <property type="evidence" value="ECO:0007669"/>
    <property type="project" value="TreeGrafter"/>
</dbReference>
<dbReference type="PANTHER" id="PTHR19849">
    <property type="entry name" value="PHOSPHOLIPASE A-2-ACTIVATING PROTEIN"/>
    <property type="match status" value="1"/>
</dbReference>
<dbReference type="Gene3D" id="3.10.20.870">
    <property type="entry name" value="PFU (PLAA family ubiquitin binding), C-terminal domain"/>
    <property type="match status" value="1"/>
</dbReference>
<dbReference type="EMBL" id="KN817525">
    <property type="protein sequence ID" value="KJA27046.1"/>
    <property type="molecule type" value="Genomic_DNA"/>
</dbReference>
<dbReference type="Pfam" id="PF09070">
    <property type="entry name" value="PFU"/>
    <property type="match status" value="1"/>
</dbReference>
<proteinExistence type="predicted"/>
<feature type="repeat" description="WD" evidence="5">
    <location>
        <begin position="221"/>
        <end position="252"/>
    </location>
</feature>
<evidence type="ECO:0000259" key="8">
    <source>
        <dbReference type="PROSITE" id="PS51396"/>
    </source>
</evidence>
<organism evidence="9 10">
    <name type="scientific">Hypholoma sublateritium (strain FD-334 SS-4)</name>
    <dbReference type="NCBI Taxonomy" id="945553"/>
    <lineage>
        <taxon>Eukaryota</taxon>
        <taxon>Fungi</taxon>
        <taxon>Dikarya</taxon>
        <taxon>Basidiomycota</taxon>
        <taxon>Agaricomycotina</taxon>
        <taxon>Agaricomycetes</taxon>
        <taxon>Agaricomycetidae</taxon>
        <taxon>Agaricales</taxon>
        <taxon>Agaricineae</taxon>
        <taxon>Strophariaceae</taxon>
        <taxon>Hypholoma</taxon>
    </lineage>
</organism>
<dbReference type="GO" id="GO:0043130">
    <property type="term" value="F:ubiquitin binding"/>
    <property type="evidence" value="ECO:0007669"/>
    <property type="project" value="TreeGrafter"/>
</dbReference>
<dbReference type="InterPro" id="IPR015155">
    <property type="entry name" value="PFU"/>
</dbReference>
<dbReference type="PROSITE" id="PS51394">
    <property type="entry name" value="PFU"/>
    <property type="match status" value="1"/>
</dbReference>
<evidence type="ECO:0000259" key="7">
    <source>
        <dbReference type="PROSITE" id="PS51394"/>
    </source>
</evidence>
<evidence type="ECO:0000313" key="9">
    <source>
        <dbReference type="EMBL" id="KJA27046.1"/>
    </source>
</evidence>
<dbReference type="FunFam" id="2.130.10.10:FF:000236">
    <property type="entry name" value="Polyubiquitin binding protein (Doa1/Ufd3)"/>
    <property type="match status" value="1"/>
</dbReference>
<keyword evidence="10" id="KW-1185">Reference proteome</keyword>
<evidence type="ECO:0000256" key="5">
    <source>
        <dbReference type="PROSITE-ProRule" id="PRU00221"/>
    </source>
</evidence>
<dbReference type="PANTHER" id="PTHR19849:SF0">
    <property type="entry name" value="PHOSPHOLIPASE A-2-ACTIVATING PROTEIN"/>
    <property type="match status" value="1"/>
</dbReference>
<dbReference type="InterPro" id="IPR038122">
    <property type="entry name" value="PFU_sf"/>
</dbReference>
<reference evidence="10" key="1">
    <citation type="submission" date="2014-04" db="EMBL/GenBank/DDBJ databases">
        <title>Evolutionary Origins and Diversification of the Mycorrhizal Mutualists.</title>
        <authorList>
            <consortium name="DOE Joint Genome Institute"/>
            <consortium name="Mycorrhizal Genomics Consortium"/>
            <person name="Kohler A."/>
            <person name="Kuo A."/>
            <person name="Nagy L.G."/>
            <person name="Floudas D."/>
            <person name="Copeland A."/>
            <person name="Barry K.W."/>
            <person name="Cichocki N."/>
            <person name="Veneault-Fourrey C."/>
            <person name="LaButti K."/>
            <person name="Lindquist E.A."/>
            <person name="Lipzen A."/>
            <person name="Lundell T."/>
            <person name="Morin E."/>
            <person name="Murat C."/>
            <person name="Riley R."/>
            <person name="Ohm R."/>
            <person name="Sun H."/>
            <person name="Tunlid A."/>
            <person name="Henrissat B."/>
            <person name="Grigoriev I.V."/>
            <person name="Hibbett D.S."/>
            <person name="Martin F."/>
        </authorList>
    </citation>
    <scope>NUCLEOTIDE SEQUENCE [LARGE SCALE GENOMIC DNA]</scope>
    <source>
        <strain evidence="10">FD-334 SS-4</strain>
    </source>
</reference>
<feature type="region of interest" description="Disordered" evidence="6">
    <location>
        <begin position="466"/>
        <end position="519"/>
    </location>
</feature>
<dbReference type="Gene3D" id="1.25.10.10">
    <property type="entry name" value="Leucine-rich Repeat Variant"/>
    <property type="match status" value="1"/>
</dbReference>
<dbReference type="STRING" id="945553.A0A0D2PEN2"/>
<dbReference type="GO" id="GO:0010992">
    <property type="term" value="P:ubiquitin recycling"/>
    <property type="evidence" value="ECO:0007669"/>
    <property type="project" value="TreeGrafter"/>
</dbReference>
<evidence type="ECO:0000256" key="6">
    <source>
        <dbReference type="SAM" id="MobiDB-lite"/>
    </source>
</evidence>
<evidence type="ECO:0000256" key="2">
    <source>
        <dbReference type="ARBA" id="ARBA00022490"/>
    </source>
</evidence>
<dbReference type="Gene3D" id="2.130.10.10">
    <property type="entry name" value="YVTN repeat-like/Quinoprotein amine dehydrogenase"/>
    <property type="match status" value="1"/>
</dbReference>
<evidence type="ECO:0000256" key="3">
    <source>
        <dbReference type="ARBA" id="ARBA00022574"/>
    </source>
</evidence>
<dbReference type="PROSITE" id="PS50294">
    <property type="entry name" value="WD_REPEATS_REGION"/>
    <property type="match status" value="1"/>
</dbReference>
<keyword evidence="4" id="KW-0677">Repeat</keyword>
<dbReference type="PRINTS" id="PR00320">
    <property type="entry name" value="GPROTEINBRPT"/>
</dbReference>
<dbReference type="InterPro" id="IPR001680">
    <property type="entry name" value="WD40_rpt"/>
</dbReference>
<feature type="repeat" description="WD" evidence="5">
    <location>
        <begin position="142"/>
        <end position="173"/>
    </location>
</feature>